<dbReference type="GO" id="GO:0047989">
    <property type="term" value="F:hydroxybutyrate-dimer hydrolase activity"/>
    <property type="evidence" value="ECO:0007669"/>
    <property type="project" value="InterPro"/>
</dbReference>
<comment type="caution">
    <text evidence="3">The sequence shown here is derived from an EMBL/GenBank/DDBJ whole genome shotgun (WGS) entry which is preliminary data.</text>
</comment>
<evidence type="ECO:0008006" key="5">
    <source>
        <dbReference type="Google" id="ProtNLM"/>
    </source>
</evidence>
<evidence type="ECO:0000256" key="2">
    <source>
        <dbReference type="SAM" id="MobiDB-lite"/>
    </source>
</evidence>
<gene>
    <name evidence="3" type="ORF">Thpro_020598</name>
</gene>
<dbReference type="GO" id="GO:0005615">
    <property type="term" value="C:extracellular space"/>
    <property type="evidence" value="ECO:0007669"/>
    <property type="project" value="InterPro"/>
</dbReference>
<proteinExistence type="predicted"/>
<dbReference type="Proteomes" id="UP000029273">
    <property type="component" value="Unassembled WGS sequence"/>
</dbReference>
<keyword evidence="4" id="KW-1185">Reference proteome</keyword>
<evidence type="ECO:0000256" key="1">
    <source>
        <dbReference type="ARBA" id="ARBA00022801"/>
    </source>
</evidence>
<dbReference type="AlphaFoldDB" id="A0A1A6C8I7"/>
<dbReference type="EMBL" id="JQSG02000001">
    <property type="protein sequence ID" value="OBS10882.1"/>
    <property type="molecule type" value="Genomic_DNA"/>
</dbReference>
<evidence type="ECO:0000313" key="4">
    <source>
        <dbReference type="Proteomes" id="UP000029273"/>
    </source>
</evidence>
<dbReference type="OrthoDB" id="4294477at2"/>
<name>A0A1A6C8I7_9GAMM</name>
<organism evidence="3 4">
    <name type="scientific">Acidihalobacter prosperus</name>
    <dbReference type="NCBI Taxonomy" id="160660"/>
    <lineage>
        <taxon>Bacteria</taxon>
        <taxon>Pseudomonadati</taxon>
        <taxon>Pseudomonadota</taxon>
        <taxon>Gammaproteobacteria</taxon>
        <taxon>Chromatiales</taxon>
        <taxon>Ectothiorhodospiraceae</taxon>
        <taxon>Acidihalobacter</taxon>
    </lineage>
</organism>
<reference evidence="3 4" key="1">
    <citation type="journal article" date="2014" name="Genome Announc.">
        <title>Draft Genome Sequence of the Iron-Oxidizing, Acidophilic, and Halotolerant 'Thiobacillus prosperus' Type Strain DSM 5130.</title>
        <authorList>
            <person name="Ossandon F.J."/>
            <person name="Cardenas J.P."/>
            <person name="Corbett M."/>
            <person name="Quatrini R."/>
            <person name="Holmes D.S."/>
            <person name="Watkin E."/>
        </authorList>
    </citation>
    <scope>NUCLEOTIDE SEQUENCE [LARGE SCALE GENOMIC DNA]</scope>
    <source>
        <strain evidence="3 4">DSM 5130</strain>
    </source>
</reference>
<accession>A0A1A6C8I7</accession>
<dbReference type="InterPro" id="IPR016582">
    <property type="entry name" value="OHBut_olig_hydro_put"/>
</dbReference>
<dbReference type="Pfam" id="PF10605">
    <property type="entry name" value="3HBOH"/>
    <property type="match status" value="2"/>
</dbReference>
<dbReference type="SUPFAM" id="SSF53474">
    <property type="entry name" value="alpha/beta-Hydrolases"/>
    <property type="match status" value="1"/>
</dbReference>
<dbReference type="InterPro" id="IPR029058">
    <property type="entry name" value="AB_hydrolase_fold"/>
</dbReference>
<evidence type="ECO:0000313" key="3">
    <source>
        <dbReference type="EMBL" id="OBS10882.1"/>
    </source>
</evidence>
<dbReference type="Gene3D" id="3.40.50.1820">
    <property type="entry name" value="alpha/beta hydrolase"/>
    <property type="match status" value="1"/>
</dbReference>
<dbReference type="ESTHER" id="9gamm-a0a1a6c8i7">
    <property type="family name" value="OHBut_olig_hydro_put"/>
</dbReference>
<dbReference type="GO" id="GO:0019605">
    <property type="term" value="P:butyrate metabolic process"/>
    <property type="evidence" value="ECO:0007669"/>
    <property type="project" value="InterPro"/>
</dbReference>
<protein>
    <recommendedName>
        <fullName evidence="5">Hydrogenase</fullName>
    </recommendedName>
</protein>
<sequence length="590" mass="61794">MHDYPLPGDIRESHHRQGDDLLTAGLGLAGLRQARKPAVDDPSRPTPRELRRRAIHASWRSSADLDPDGGFGSVYGTVPDIPGREYHAFASLPGARACHRVLLQAPDHFDHKRRCLVVTASPGSRGIYGGIALAGAWALPRGCAVVYTDKGAGSGYFDAKSGTGVRLDGTRAIAGEAALEFAPTVDGTDAGIAIKHAHSGDNPEARWGDHVLQAMDFGLAMLDRAYPDAAPFTPANTRIIATGLSNGASAVLRAAGADVRQAFDAVVAAAPNVLVADGGRAFYDYTCEIALWLGSALGSPSLIEVAKARHGNNLPDDLAWSETLADAGHLSSASPEARSQEALERLLAAGWPPAALQAALLTGDIETWRGAGAAYAGAYLRCPAGGLPGDERFEALVPDAQGRLHSGGAALRASWWPDAPGLPPSLGVVPTSLVAGQPLIESVLRLQALATGDDADACALRNGIDATAAALPHADLPLWIVHGEDDGLIPPAFSSLPYHAWLHAHGRHPICWHVPHVQHFDALLGWPALAARYLPLLPYAYAALDAAWMHLEAGQTHADDKAAPIRLPSRPRAGAPLSPTHLGLVAPPAT</sequence>
<keyword evidence="1" id="KW-0378">Hydrolase</keyword>
<dbReference type="RefSeq" id="WP_065089188.1">
    <property type="nucleotide sequence ID" value="NZ_JQSG02000001.1"/>
</dbReference>
<feature type="region of interest" description="Disordered" evidence="2">
    <location>
        <begin position="570"/>
        <end position="590"/>
    </location>
</feature>